<gene>
    <name evidence="1" type="ORF">PSON_ATCC_30995.1.T1240199</name>
</gene>
<dbReference type="Proteomes" id="UP000692954">
    <property type="component" value="Unassembled WGS sequence"/>
</dbReference>
<evidence type="ECO:0000313" key="2">
    <source>
        <dbReference type="Proteomes" id="UP000692954"/>
    </source>
</evidence>
<keyword evidence="2" id="KW-1185">Reference proteome</keyword>
<sequence>MILHVQIEPTQKFPLADCQSYQSFCTTNSSQTNCADIICRNASLMFILIVKHGSKLGRQQQCQEL</sequence>
<reference evidence="1" key="1">
    <citation type="submission" date="2021-01" db="EMBL/GenBank/DDBJ databases">
        <authorList>
            <consortium name="Genoscope - CEA"/>
            <person name="William W."/>
        </authorList>
    </citation>
    <scope>NUCLEOTIDE SEQUENCE</scope>
</reference>
<proteinExistence type="predicted"/>
<evidence type="ECO:0000313" key="1">
    <source>
        <dbReference type="EMBL" id="CAD8120185.1"/>
    </source>
</evidence>
<accession>A0A8S1QYG7</accession>
<dbReference type="AlphaFoldDB" id="A0A8S1QYG7"/>
<comment type="caution">
    <text evidence="1">The sequence shown here is derived from an EMBL/GenBank/DDBJ whole genome shotgun (WGS) entry which is preliminary data.</text>
</comment>
<dbReference type="EMBL" id="CAJJDN010000124">
    <property type="protein sequence ID" value="CAD8120185.1"/>
    <property type="molecule type" value="Genomic_DNA"/>
</dbReference>
<protein>
    <submittedName>
        <fullName evidence="1">Uncharacterized protein</fullName>
    </submittedName>
</protein>
<name>A0A8S1QYG7_9CILI</name>
<organism evidence="1 2">
    <name type="scientific">Paramecium sonneborni</name>
    <dbReference type="NCBI Taxonomy" id="65129"/>
    <lineage>
        <taxon>Eukaryota</taxon>
        <taxon>Sar</taxon>
        <taxon>Alveolata</taxon>
        <taxon>Ciliophora</taxon>
        <taxon>Intramacronucleata</taxon>
        <taxon>Oligohymenophorea</taxon>
        <taxon>Peniculida</taxon>
        <taxon>Parameciidae</taxon>
        <taxon>Paramecium</taxon>
    </lineage>
</organism>